<evidence type="ECO:0000313" key="2">
    <source>
        <dbReference type="EMBL" id="GAA3705533.1"/>
    </source>
</evidence>
<dbReference type="RefSeq" id="WP_344692654.1">
    <property type="nucleotide sequence ID" value="NZ_BAABBF010000003.1"/>
</dbReference>
<evidence type="ECO:0000313" key="3">
    <source>
        <dbReference type="Proteomes" id="UP001500523"/>
    </source>
</evidence>
<feature type="compositionally biased region" description="Pro residues" evidence="1">
    <location>
        <begin position="74"/>
        <end position="95"/>
    </location>
</feature>
<keyword evidence="3" id="KW-1185">Reference proteome</keyword>
<feature type="region of interest" description="Disordered" evidence="1">
    <location>
        <begin position="43"/>
        <end position="98"/>
    </location>
</feature>
<gene>
    <name evidence="2" type="ORF">GCM10022268_13940</name>
</gene>
<accession>A0ABP7DGR1</accession>
<evidence type="ECO:0008006" key="4">
    <source>
        <dbReference type="Google" id="ProtNLM"/>
    </source>
</evidence>
<feature type="region of interest" description="Disordered" evidence="1">
    <location>
        <begin position="116"/>
        <end position="148"/>
    </location>
</feature>
<dbReference type="Proteomes" id="UP001500523">
    <property type="component" value="Unassembled WGS sequence"/>
</dbReference>
<feature type="compositionally biased region" description="Low complexity" evidence="1">
    <location>
        <begin position="43"/>
        <end position="61"/>
    </location>
</feature>
<evidence type="ECO:0000256" key="1">
    <source>
        <dbReference type="SAM" id="MobiDB-lite"/>
    </source>
</evidence>
<name>A0ABP7DGR1_9SPHN</name>
<proteinExistence type="predicted"/>
<organism evidence="2 3">
    <name type="scientific">Sphingomonas cynarae</name>
    <dbReference type="NCBI Taxonomy" id="930197"/>
    <lineage>
        <taxon>Bacteria</taxon>
        <taxon>Pseudomonadati</taxon>
        <taxon>Pseudomonadota</taxon>
        <taxon>Alphaproteobacteria</taxon>
        <taxon>Sphingomonadales</taxon>
        <taxon>Sphingomonadaceae</taxon>
        <taxon>Sphingomonas</taxon>
    </lineage>
</organism>
<comment type="caution">
    <text evidence="2">The sequence shown here is derived from an EMBL/GenBank/DDBJ whole genome shotgun (WGS) entry which is preliminary data.</text>
</comment>
<dbReference type="EMBL" id="BAABBF010000003">
    <property type="protein sequence ID" value="GAA3705533.1"/>
    <property type="molecule type" value="Genomic_DNA"/>
</dbReference>
<sequence length="247" mass="25573">MVLTVLAHLLLLWLLLRIAPHLTQRAQDGALTTFDVSTNPAASIAGSRATTASRATRSGGAPPRAQRAETPPAASLPPPPPPPPLRSPSEAPPITIPGLLPGGEALFAASGRAMSTRSANAGSGAGEGRGAATGSDSGNVAGPGEGPGGQRLYRAEWYRRPPRGALAAYLPRGAPAGGWGVIACRTIEDYQVENCRVLSESPMGSGIGSAMRQAAWQFRVLPPRVGGRAMIGTWVSIRFDFTEKPDD</sequence>
<protein>
    <recommendedName>
        <fullName evidence="4">Protein TonB</fullName>
    </recommendedName>
</protein>
<reference evidence="3" key="1">
    <citation type="journal article" date="2019" name="Int. J. Syst. Evol. Microbiol.">
        <title>The Global Catalogue of Microorganisms (GCM) 10K type strain sequencing project: providing services to taxonomists for standard genome sequencing and annotation.</title>
        <authorList>
            <consortium name="The Broad Institute Genomics Platform"/>
            <consortium name="The Broad Institute Genome Sequencing Center for Infectious Disease"/>
            <person name="Wu L."/>
            <person name="Ma J."/>
        </authorList>
    </citation>
    <scope>NUCLEOTIDE SEQUENCE [LARGE SCALE GENOMIC DNA]</scope>
    <source>
        <strain evidence="3">JCM 17498</strain>
    </source>
</reference>